<evidence type="ECO:0000313" key="2">
    <source>
        <dbReference type="EMBL" id="MBS2548362.1"/>
    </source>
</evidence>
<dbReference type="InterPro" id="IPR005135">
    <property type="entry name" value="Endo/exonuclease/phosphatase"/>
</dbReference>
<dbReference type="RefSeq" id="WP_212009949.1">
    <property type="nucleotide sequence ID" value="NZ_JAAFYZ010000047.1"/>
</dbReference>
<sequence length="275" mass="30278">MTSPLTPQLGILTANIGNPSLLRAERQLAWLATRPEHILVLTETADSVGCALLAERFTGAGHTVAFPTPTRGERGVMIISRAQTVTTTRPLDVGFLPHRAVSLAVGTDAGTVEVIGLYVPSRDAGAAKTERKRLFIQACRDHLPGAGDDLRLIVGDFNILEPDHNPRYRIFQPFEYDFYRWFATAGYTDAWRSLNREGDPHYSWVGRTGDGYRYDHAFTSAGLHSRLIECEYVDDPRTGKAALSDHSALSVRLALATDELLLVSDPTVSDQQALF</sequence>
<organism evidence="2 3">
    <name type="scientific">Catenulispora pinistramenti</name>
    <dbReference type="NCBI Taxonomy" id="2705254"/>
    <lineage>
        <taxon>Bacteria</taxon>
        <taxon>Bacillati</taxon>
        <taxon>Actinomycetota</taxon>
        <taxon>Actinomycetes</taxon>
        <taxon>Catenulisporales</taxon>
        <taxon>Catenulisporaceae</taxon>
        <taxon>Catenulispora</taxon>
    </lineage>
</organism>
<gene>
    <name evidence="2" type="ORF">KGQ19_15965</name>
</gene>
<keyword evidence="3" id="KW-1185">Reference proteome</keyword>
<accession>A0ABS5KQN9</accession>
<protein>
    <recommendedName>
        <fullName evidence="1">Endonuclease/exonuclease/phosphatase domain-containing protein</fullName>
    </recommendedName>
</protein>
<proteinExistence type="predicted"/>
<comment type="caution">
    <text evidence="2">The sequence shown here is derived from an EMBL/GenBank/DDBJ whole genome shotgun (WGS) entry which is preliminary data.</text>
</comment>
<dbReference type="Gene3D" id="3.60.10.10">
    <property type="entry name" value="Endonuclease/exonuclease/phosphatase"/>
    <property type="match status" value="1"/>
</dbReference>
<name>A0ABS5KQN9_9ACTN</name>
<dbReference type="SUPFAM" id="SSF56219">
    <property type="entry name" value="DNase I-like"/>
    <property type="match status" value="1"/>
</dbReference>
<dbReference type="Proteomes" id="UP000730482">
    <property type="component" value="Unassembled WGS sequence"/>
</dbReference>
<evidence type="ECO:0000313" key="3">
    <source>
        <dbReference type="Proteomes" id="UP000730482"/>
    </source>
</evidence>
<feature type="domain" description="Endonuclease/exonuclease/phosphatase" evidence="1">
    <location>
        <begin position="12"/>
        <end position="246"/>
    </location>
</feature>
<reference evidence="2 3" key="1">
    <citation type="submission" date="2020-02" db="EMBL/GenBank/DDBJ databases">
        <title>Acidophilic actinobacteria isolated from forest soil.</title>
        <authorList>
            <person name="Golinska P."/>
        </authorList>
    </citation>
    <scope>NUCLEOTIDE SEQUENCE [LARGE SCALE GENOMIC DNA]</scope>
    <source>
        <strain evidence="2 3">NL8</strain>
    </source>
</reference>
<evidence type="ECO:0000259" key="1">
    <source>
        <dbReference type="Pfam" id="PF03372"/>
    </source>
</evidence>
<dbReference type="EMBL" id="JAAFYZ010000047">
    <property type="protein sequence ID" value="MBS2548362.1"/>
    <property type="molecule type" value="Genomic_DNA"/>
</dbReference>
<dbReference type="InterPro" id="IPR036691">
    <property type="entry name" value="Endo/exonu/phosph_ase_sf"/>
</dbReference>
<dbReference type="Pfam" id="PF03372">
    <property type="entry name" value="Exo_endo_phos"/>
    <property type="match status" value="1"/>
</dbReference>